<sequence>MNNLQQKYDAMVSRQGSFKWGDIYTPCTLAVPKEAPKGSRISRLNSRSLGRTIHALSTPERVFVQFALYNPALIDIHEQKMLSPVPTVHPLRGHPLSTESFPPPLSGTLAVAKAIGLEHHTIVYEYPNGERKRKPFPYQGDLLLYLIDKSGSPIAVNWSVKDTKEAFSERRSKKSKTPAQQKKDRDYANMRALLESEYYASGGIRTHQVSLDMLDAAVIANLDLLFGMHGLQSTHDPQLMDDFSAAVQCAYAEGVPVAQTAIKYGSRWGCRDQFIARIYQDIWVRKLAVDMYKPILIDHPLNYEEKDLLVAFGDLFEGFSG</sequence>
<dbReference type="InterPro" id="IPR011856">
    <property type="entry name" value="tRNA_endonuc-like_dom_sf"/>
</dbReference>
<proteinExistence type="predicted"/>
<gene>
    <name evidence="1" type="ORF">N5J11_07955</name>
</gene>
<reference evidence="1" key="1">
    <citation type="submission" date="2022-09" db="EMBL/GenBank/DDBJ databases">
        <title>Intensive care unit water sources are persistently colonized with multi-drug resistant bacteria and are the site of extensive horizontal gene transfer of antibiotic resistance genes.</title>
        <authorList>
            <person name="Diorio-Toth L."/>
        </authorList>
    </citation>
    <scope>NUCLEOTIDE SEQUENCE</scope>
    <source>
        <strain evidence="1">GD03704</strain>
    </source>
</reference>
<dbReference type="Gene3D" id="3.40.1350.10">
    <property type="match status" value="1"/>
</dbReference>
<dbReference type="EMBL" id="JAOCJE010000001">
    <property type="protein sequence ID" value="MDH1339171.1"/>
    <property type="molecule type" value="Genomic_DNA"/>
</dbReference>
<dbReference type="AlphaFoldDB" id="A0AA42QB38"/>
<dbReference type="SUPFAM" id="SSF52980">
    <property type="entry name" value="Restriction endonuclease-like"/>
    <property type="match status" value="1"/>
</dbReference>
<evidence type="ECO:0000313" key="1">
    <source>
        <dbReference type="EMBL" id="MDH1339171.1"/>
    </source>
</evidence>
<dbReference type="Proteomes" id="UP001161697">
    <property type="component" value="Unassembled WGS sequence"/>
</dbReference>
<organism evidence="1 2">
    <name type="scientific">Ectopseudomonas oleovorans</name>
    <name type="common">Pseudomonas oleovorans</name>
    <dbReference type="NCBI Taxonomy" id="301"/>
    <lineage>
        <taxon>Bacteria</taxon>
        <taxon>Pseudomonadati</taxon>
        <taxon>Pseudomonadota</taxon>
        <taxon>Gammaproteobacteria</taxon>
        <taxon>Pseudomonadales</taxon>
        <taxon>Pseudomonadaceae</taxon>
        <taxon>Ectopseudomonas</taxon>
    </lineage>
</organism>
<dbReference type="GO" id="GO:0003676">
    <property type="term" value="F:nucleic acid binding"/>
    <property type="evidence" value="ECO:0007669"/>
    <property type="project" value="InterPro"/>
</dbReference>
<accession>A0AA42QB38</accession>
<name>A0AA42QB38_ECTOL</name>
<comment type="caution">
    <text evidence="1">The sequence shown here is derived from an EMBL/GenBank/DDBJ whole genome shotgun (WGS) entry which is preliminary data.</text>
</comment>
<dbReference type="RefSeq" id="WP_124187290.1">
    <property type="nucleotide sequence ID" value="NZ_CP104579.1"/>
</dbReference>
<dbReference type="InterPro" id="IPR011335">
    <property type="entry name" value="Restrct_endonuc-II-like"/>
</dbReference>
<evidence type="ECO:0000313" key="2">
    <source>
        <dbReference type="Proteomes" id="UP001161697"/>
    </source>
</evidence>
<protein>
    <submittedName>
        <fullName evidence="1">Uncharacterized protein</fullName>
    </submittedName>
</protein>